<dbReference type="GeneID" id="81444415"/>
<keyword evidence="1" id="KW-1133">Transmembrane helix</keyword>
<evidence type="ECO:0000259" key="2">
    <source>
        <dbReference type="Pfam" id="PF20163"/>
    </source>
</evidence>
<organism evidence="3 4">
    <name type="scientific">Penicillium cataractarum</name>
    <dbReference type="NCBI Taxonomy" id="2100454"/>
    <lineage>
        <taxon>Eukaryota</taxon>
        <taxon>Fungi</taxon>
        <taxon>Dikarya</taxon>
        <taxon>Ascomycota</taxon>
        <taxon>Pezizomycotina</taxon>
        <taxon>Eurotiomycetes</taxon>
        <taxon>Eurotiomycetidae</taxon>
        <taxon>Eurotiales</taxon>
        <taxon>Aspergillaceae</taxon>
        <taxon>Penicillium</taxon>
    </lineage>
</organism>
<keyword evidence="4" id="KW-1185">Reference proteome</keyword>
<accession>A0A9W9R7N6</accession>
<dbReference type="RefSeq" id="XP_056549134.1">
    <property type="nucleotide sequence ID" value="XM_056705236.1"/>
</dbReference>
<sequence length="966" mass="107061">MANRTASSYDGLGFAQQPDEYDLGALADVVPVSRLDESGFLSTTACSEEAPPQSLSQYARISTELSRSETITLLQRNPPETHFGSIKLLQSWLPTIDPNDQKSLTLVSYLSRRHLALGLQLGLTIVFLAINISTTVWATIRYDIKGDTGTVFQGSCTKANRLNSGFHLVINILSTAVLGASNFSMQILASPTRGEVDRAHSRKKWFNIGTPSLKNLGMISRMRVIVYAVLALSSATLHLFWNSAIFESFPFISYTTVFVTDDYLTNNNPWGDVGDDHTRAPQTNGREFDRLNGTSCIQRYMDPLSGAGDIVVLTNLLDNSLTNNDSTSFVKSFRIWDTSNWDRLQTWIYDSPDYPHRPYSERKLLPYAGNWTVNVEGQAIPVEYCLGQPVQDLSNRCGLHFNTTIMIIVCVMNFVKVLGVAYTWIQSLRAHRRERRAYDSTAQEALVTIGDCMQSFLNRSDDHTRQMCLVSQFDFERGSWHSNLASRPWPGPLLIRKFTLASRRVWITTISACTAIVVIVLALLGRGIVQQKNEGVEMSLSTFWEPGLGRANPMTAIQIFIYRGPSQFWGAVILANSWQLEISLLYLLYNTLLTRLCVAVEWSHYGLERKFLRVSCPKGMQRSTYFLSLPFRYSVPLSACLLLLHWLVSQSVFLARSTAFLPSGEPIDSDSSSRACYSTMGIILSLATGIVLIVTLIGIGFQRTMFLLPPVSTCSAAISAACHQPEGDSDAALLPVEWAVVVPSDAESQPPVVGHCSLTTLANAEGPQLGKYFQSRDLVIAEAVASSYGIPASNLMNVNNVRSFNQTVFGSIGYETGAALGAFAAGKADGSIKHLILVTSEGSLQLTIKAFSDFLHHGLNTAMHWSRFLLSNDGYTVERLIHGMEASYNQVARWNYSKVWVTFGPSFLAKYCRVQTGDQLLELFTDVQLVKADCTQVAKLILHKHGAPMSVKLATKAVEEFNKIKE</sequence>
<dbReference type="AlphaFoldDB" id="A0A9W9R7N6"/>
<dbReference type="SUPFAM" id="SSF52518">
    <property type="entry name" value="Thiamin diphosphate-binding fold (THDP-binding)"/>
    <property type="match status" value="1"/>
</dbReference>
<evidence type="ECO:0000313" key="3">
    <source>
        <dbReference type="EMBL" id="KAJ5355111.1"/>
    </source>
</evidence>
<reference evidence="3" key="2">
    <citation type="journal article" date="2023" name="IMA Fungus">
        <title>Comparative genomic study of the Penicillium genus elucidates a diverse pangenome and 15 lateral gene transfer events.</title>
        <authorList>
            <person name="Petersen C."/>
            <person name="Sorensen T."/>
            <person name="Nielsen M.R."/>
            <person name="Sondergaard T.E."/>
            <person name="Sorensen J.L."/>
            <person name="Fitzpatrick D.A."/>
            <person name="Frisvad J.C."/>
            <person name="Nielsen K.L."/>
        </authorList>
    </citation>
    <scope>NUCLEOTIDE SEQUENCE</scope>
    <source>
        <strain evidence="3">IBT 29864</strain>
    </source>
</reference>
<dbReference type="Proteomes" id="UP001147782">
    <property type="component" value="Unassembled WGS sequence"/>
</dbReference>
<dbReference type="Gene3D" id="3.40.50.970">
    <property type="match status" value="1"/>
</dbReference>
<dbReference type="InterPro" id="IPR046623">
    <property type="entry name" value="DUF6536"/>
</dbReference>
<feature type="transmembrane region" description="Helical" evidence="1">
    <location>
        <begin position="405"/>
        <end position="425"/>
    </location>
</feature>
<gene>
    <name evidence="3" type="ORF">N7496_012323</name>
</gene>
<feature type="transmembrane region" description="Helical" evidence="1">
    <location>
        <begin position="505"/>
        <end position="529"/>
    </location>
</feature>
<proteinExistence type="predicted"/>
<name>A0A9W9R7N6_9EURO</name>
<feature type="transmembrane region" description="Helical" evidence="1">
    <location>
        <begin position="168"/>
        <end position="189"/>
    </location>
</feature>
<keyword evidence="1" id="KW-0812">Transmembrane</keyword>
<reference evidence="3" key="1">
    <citation type="submission" date="2022-11" db="EMBL/GenBank/DDBJ databases">
        <authorList>
            <person name="Petersen C."/>
        </authorList>
    </citation>
    <scope>NUCLEOTIDE SEQUENCE</scope>
    <source>
        <strain evidence="3">IBT 29864</strain>
    </source>
</reference>
<dbReference type="InterPro" id="IPR029061">
    <property type="entry name" value="THDP-binding"/>
</dbReference>
<comment type="caution">
    <text evidence="3">The sequence shown here is derived from an EMBL/GenBank/DDBJ whole genome shotgun (WGS) entry which is preliminary data.</text>
</comment>
<feature type="transmembrane region" description="Helical" evidence="1">
    <location>
        <begin position="224"/>
        <end position="241"/>
    </location>
</feature>
<feature type="transmembrane region" description="Helical" evidence="1">
    <location>
        <begin position="115"/>
        <end position="140"/>
    </location>
</feature>
<dbReference type="Pfam" id="PF20163">
    <property type="entry name" value="DUF6536"/>
    <property type="match status" value="1"/>
</dbReference>
<evidence type="ECO:0000256" key="1">
    <source>
        <dbReference type="SAM" id="Phobius"/>
    </source>
</evidence>
<evidence type="ECO:0000313" key="4">
    <source>
        <dbReference type="Proteomes" id="UP001147782"/>
    </source>
</evidence>
<dbReference type="PANTHER" id="PTHR35395">
    <property type="entry name" value="DUF6536 DOMAIN-CONTAINING PROTEIN"/>
    <property type="match status" value="1"/>
</dbReference>
<dbReference type="EMBL" id="JAPZBS010000010">
    <property type="protein sequence ID" value="KAJ5355111.1"/>
    <property type="molecule type" value="Genomic_DNA"/>
</dbReference>
<protein>
    <recommendedName>
        <fullName evidence="2">DUF6536 domain-containing protein</fullName>
    </recommendedName>
</protein>
<feature type="transmembrane region" description="Helical" evidence="1">
    <location>
        <begin position="680"/>
        <end position="701"/>
    </location>
</feature>
<keyword evidence="1" id="KW-0472">Membrane</keyword>
<dbReference type="OrthoDB" id="5429634at2759"/>
<dbReference type="PANTHER" id="PTHR35395:SF1">
    <property type="entry name" value="DUF6536 DOMAIN-CONTAINING PROTEIN"/>
    <property type="match status" value="1"/>
</dbReference>
<feature type="domain" description="DUF6536" evidence="2">
    <location>
        <begin position="119"/>
        <end position="264"/>
    </location>
</feature>